<dbReference type="EMBL" id="KN824326">
    <property type="protein sequence ID" value="KIM24261.1"/>
    <property type="molecule type" value="Genomic_DNA"/>
</dbReference>
<evidence type="ECO:0000313" key="6">
    <source>
        <dbReference type="Proteomes" id="UP000054097"/>
    </source>
</evidence>
<keyword evidence="6" id="KW-1185">Reference proteome</keyword>
<name>A0A0C3AYE9_SERVB</name>
<feature type="short sequence motif" description="GXGXXG" evidence="3">
    <location>
        <begin position="14"/>
        <end position="19"/>
    </location>
</feature>
<accession>A0A0C3AYE9</accession>
<dbReference type="SUPFAM" id="SSF52151">
    <property type="entry name" value="FabD/lysophospholipase-like"/>
    <property type="match status" value="1"/>
</dbReference>
<dbReference type="PROSITE" id="PS51635">
    <property type="entry name" value="PNPLA"/>
    <property type="match status" value="1"/>
</dbReference>
<proteinExistence type="predicted"/>
<comment type="caution">
    <text evidence="3">Lacks conserved residue(s) required for the propagation of feature annotation.</text>
</comment>
<evidence type="ECO:0000256" key="3">
    <source>
        <dbReference type="PROSITE-ProRule" id="PRU01161"/>
    </source>
</evidence>
<feature type="domain" description="PNPLA" evidence="4">
    <location>
        <begin position="10"/>
        <end position="206"/>
    </location>
</feature>
<dbReference type="PANTHER" id="PTHR10039">
    <property type="entry name" value="AMELOGENIN"/>
    <property type="match status" value="1"/>
</dbReference>
<dbReference type="Proteomes" id="UP000054097">
    <property type="component" value="Unassembled WGS sequence"/>
</dbReference>
<dbReference type="InterPro" id="IPR056884">
    <property type="entry name" value="NPHP3-like_N"/>
</dbReference>
<evidence type="ECO:0000259" key="4">
    <source>
        <dbReference type="PROSITE" id="PS51635"/>
    </source>
</evidence>
<evidence type="ECO:0000313" key="5">
    <source>
        <dbReference type="EMBL" id="KIM24261.1"/>
    </source>
</evidence>
<protein>
    <recommendedName>
        <fullName evidence="4">PNPLA domain-containing protein</fullName>
    </recommendedName>
</protein>
<dbReference type="HOGENOM" id="CLU_000288_6_11_1"/>
<evidence type="ECO:0000256" key="1">
    <source>
        <dbReference type="ARBA" id="ARBA00022737"/>
    </source>
</evidence>
<reference evidence="6" key="2">
    <citation type="submission" date="2015-01" db="EMBL/GenBank/DDBJ databases">
        <title>Evolutionary Origins and Diversification of the Mycorrhizal Mutualists.</title>
        <authorList>
            <consortium name="DOE Joint Genome Institute"/>
            <consortium name="Mycorrhizal Genomics Consortium"/>
            <person name="Kohler A."/>
            <person name="Kuo A."/>
            <person name="Nagy L.G."/>
            <person name="Floudas D."/>
            <person name="Copeland A."/>
            <person name="Barry K.W."/>
            <person name="Cichocki N."/>
            <person name="Veneault-Fourrey C."/>
            <person name="LaButti K."/>
            <person name="Lindquist E.A."/>
            <person name="Lipzen A."/>
            <person name="Lundell T."/>
            <person name="Morin E."/>
            <person name="Murat C."/>
            <person name="Riley R."/>
            <person name="Ohm R."/>
            <person name="Sun H."/>
            <person name="Tunlid A."/>
            <person name="Henrissat B."/>
            <person name="Grigoriev I.V."/>
            <person name="Hibbett D.S."/>
            <person name="Martin F."/>
        </authorList>
    </citation>
    <scope>NUCLEOTIDE SEQUENCE [LARGE SCALE GENOMIC DNA]</scope>
    <source>
        <strain evidence="6">MAFF 305830</strain>
    </source>
</reference>
<reference evidence="5 6" key="1">
    <citation type="submission" date="2014-04" db="EMBL/GenBank/DDBJ databases">
        <authorList>
            <consortium name="DOE Joint Genome Institute"/>
            <person name="Kuo A."/>
            <person name="Zuccaro A."/>
            <person name="Kohler A."/>
            <person name="Nagy L.G."/>
            <person name="Floudas D."/>
            <person name="Copeland A."/>
            <person name="Barry K.W."/>
            <person name="Cichocki N."/>
            <person name="Veneault-Fourrey C."/>
            <person name="LaButti K."/>
            <person name="Lindquist E.A."/>
            <person name="Lipzen A."/>
            <person name="Lundell T."/>
            <person name="Morin E."/>
            <person name="Murat C."/>
            <person name="Sun H."/>
            <person name="Tunlid A."/>
            <person name="Henrissat B."/>
            <person name="Grigoriev I.V."/>
            <person name="Hibbett D.S."/>
            <person name="Martin F."/>
            <person name="Nordberg H.P."/>
            <person name="Cantor M.N."/>
            <person name="Hua S.X."/>
        </authorList>
    </citation>
    <scope>NUCLEOTIDE SEQUENCE [LARGE SCALE GENOMIC DNA]</scope>
    <source>
        <strain evidence="5 6">MAFF 305830</strain>
    </source>
</reference>
<dbReference type="PANTHER" id="PTHR10039:SF17">
    <property type="entry name" value="FUNGAL STAND N-TERMINAL GOODBYE DOMAIN-CONTAINING PROTEIN-RELATED"/>
    <property type="match status" value="1"/>
</dbReference>
<dbReference type="Gene3D" id="3.40.1090.10">
    <property type="entry name" value="Cytosolic phospholipase A2 catalytic domain"/>
    <property type="match status" value="1"/>
</dbReference>
<keyword evidence="1" id="KW-0677">Repeat</keyword>
<dbReference type="Pfam" id="PF01734">
    <property type="entry name" value="Patatin"/>
    <property type="match status" value="1"/>
</dbReference>
<evidence type="ECO:0000256" key="2">
    <source>
        <dbReference type="ARBA" id="ARBA00023098"/>
    </source>
</evidence>
<dbReference type="InterPro" id="IPR002641">
    <property type="entry name" value="PNPLA_dom"/>
</dbReference>
<dbReference type="GO" id="GO:0046486">
    <property type="term" value="P:glycerolipid metabolic process"/>
    <property type="evidence" value="ECO:0007669"/>
    <property type="project" value="UniProtKB-ARBA"/>
</dbReference>
<dbReference type="STRING" id="933852.A0A0C3AYE9"/>
<dbReference type="InterPro" id="IPR027417">
    <property type="entry name" value="P-loop_NTPase"/>
</dbReference>
<organism evidence="5 6">
    <name type="scientific">Serendipita vermifera MAFF 305830</name>
    <dbReference type="NCBI Taxonomy" id="933852"/>
    <lineage>
        <taxon>Eukaryota</taxon>
        <taxon>Fungi</taxon>
        <taxon>Dikarya</taxon>
        <taxon>Basidiomycota</taxon>
        <taxon>Agaricomycotina</taxon>
        <taxon>Agaricomycetes</taxon>
        <taxon>Sebacinales</taxon>
        <taxon>Serendipitaceae</taxon>
        <taxon>Serendipita</taxon>
    </lineage>
</organism>
<dbReference type="Gene3D" id="3.40.50.300">
    <property type="entry name" value="P-loop containing nucleotide triphosphate hydrolases"/>
    <property type="match status" value="1"/>
</dbReference>
<dbReference type="InterPro" id="IPR016035">
    <property type="entry name" value="Acyl_Trfase/lysoPLipase"/>
</dbReference>
<dbReference type="SUPFAM" id="SSF52540">
    <property type="entry name" value="P-loop containing nucleoside triphosphate hydrolases"/>
    <property type="match status" value="1"/>
</dbReference>
<keyword evidence="2" id="KW-0443">Lipid metabolism</keyword>
<dbReference type="OrthoDB" id="5967843at2759"/>
<gene>
    <name evidence="5" type="ORF">M408DRAFT_27230</name>
</gene>
<dbReference type="AlphaFoldDB" id="A0A0C3AYE9"/>
<dbReference type="Pfam" id="PF24883">
    <property type="entry name" value="NPHP3_N"/>
    <property type="match status" value="1"/>
</dbReference>
<sequence length="822" mass="91623">MTSRTNLKLASFDGGGIHGLSQLEIMDLIMHNLTWNNESNRPDGIGLPCEYFDLIGGSGTGGLIAILLAKLRMSVEEASEEFSNIIEHVFNPKETSSLHRTEALRKCMEDILRKKGLPVDLLLMGNKQESCASFVVASLRANTGSTICLRTYPVRRQRPSTTTVIESVLATCATQPEFAPVSVGSGHKAREYIAASSVVNPIQEVIAEAHLLFGGDATVASLLSVGAGHPGIISLPRDVGEAAMHKIMLDMLHACERRAQEIEERIGRVGIYSRFSVDQGMQNNHAGQFDDPGWITTQTEDYLGRRETGEKLDVLSQNFSVENGSTTLDQLKYAGGPNAPGLVPAIVQKSLEILISNQDDDIIAKLKPKDLECESKVGTCLEGTRQDILQSIRDWAADFEAPNILWINGYPGVGKSAIASTIVEELRSSNRFGSSFFFQRERASAMTPNALWRTVAHDLSQRYLSICKQVLIALNKDMSLPTTPNIDSLFRELIYEPLTKSDDIPIDKLPVIVLDALDECGGIDGRRSDHRKNLMRTLKSWPSLPGKFKLIVTSRRESDIELLFSATIHYPIEVHAGEQANLLCSSDIRTFLLHELRQIVAQYPSLPSDWPGEQIIGWLIDHARGLFIWIKTVIKLLEIGEPQRTLRQVLNNGVGSMADLYTWILHASFPNPTQDDKNDFYSVLGAIVFTREPLDVTSLAQLLSLDDSSIDYICNGLKSVLDCGKIIHIRHQSFVDFLLDPRDCPPSFLLNKERESRNLILCCLDTMKQHLRFNICDLESSYVRNQDVPNLAQRVDERIPLIFRIHHATGRIIWLKLHLTGM</sequence>